<dbReference type="SUPFAM" id="SSF52833">
    <property type="entry name" value="Thioredoxin-like"/>
    <property type="match status" value="1"/>
</dbReference>
<dbReference type="InterPro" id="IPR050553">
    <property type="entry name" value="Thioredoxin_ResA/DsbE_sf"/>
</dbReference>
<protein>
    <submittedName>
        <fullName evidence="2">Redoxin domain-containing protein</fullName>
    </submittedName>
</protein>
<dbReference type="KEGG" id="mgik:GO620_000120"/>
<evidence type="ECO:0000259" key="1">
    <source>
        <dbReference type="Pfam" id="PF00578"/>
    </source>
</evidence>
<dbReference type="AlphaFoldDB" id="A0A6I4HVI5"/>
<dbReference type="PANTHER" id="PTHR42852:SF13">
    <property type="entry name" value="PROTEIN DIPZ"/>
    <property type="match status" value="1"/>
</dbReference>
<dbReference type="Pfam" id="PF00578">
    <property type="entry name" value="AhpC-TSA"/>
    <property type="match status" value="1"/>
</dbReference>
<dbReference type="InterPro" id="IPR036249">
    <property type="entry name" value="Thioredoxin-like_sf"/>
</dbReference>
<evidence type="ECO:0000313" key="3">
    <source>
        <dbReference type="Proteomes" id="UP000429232"/>
    </source>
</evidence>
<reference evidence="2 3" key="1">
    <citation type="submission" date="2020-12" db="EMBL/GenBank/DDBJ databases">
        <title>HMF7856_wgs.fasta genome submission.</title>
        <authorList>
            <person name="Kang H."/>
            <person name="Kim H."/>
            <person name="Joh K."/>
        </authorList>
    </citation>
    <scope>NUCLEOTIDE SEQUENCE [LARGE SCALE GENOMIC DNA]</scope>
    <source>
        <strain evidence="2 3">HMF7856</strain>
    </source>
</reference>
<dbReference type="PANTHER" id="PTHR42852">
    <property type="entry name" value="THIOL:DISULFIDE INTERCHANGE PROTEIN DSBE"/>
    <property type="match status" value="1"/>
</dbReference>
<dbReference type="InterPro" id="IPR000866">
    <property type="entry name" value="AhpC/TSA"/>
</dbReference>
<keyword evidence="3" id="KW-1185">Reference proteome</keyword>
<organism evidence="2 3">
    <name type="scientific">Mucilaginibacter ginkgonis</name>
    <dbReference type="NCBI Taxonomy" id="2682091"/>
    <lineage>
        <taxon>Bacteria</taxon>
        <taxon>Pseudomonadati</taxon>
        <taxon>Bacteroidota</taxon>
        <taxon>Sphingobacteriia</taxon>
        <taxon>Sphingobacteriales</taxon>
        <taxon>Sphingobacteriaceae</taxon>
        <taxon>Mucilaginibacter</taxon>
    </lineage>
</organism>
<feature type="domain" description="Alkyl hydroperoxide reductase subunit C/ Thiol specific antioxidant" evidence="1">
    <location>
        <begin position="26"/>
        <end position="151"/>
    </location>
</feature>
<evidence type="ECO:0000313" key="2">
    <source>
        <dbReference type="EMBL" id="QQL49891.1"/>
    </source>
</evidence>
<sequence>MKILIIIFLCLTVAMARSQNKQPLKIGDNFPDYQFKELVYSTKTNRISNYKGQWLIMDFWNKYCSLCINRMPALDSIKRSITSVNFLLVGYTGSQYGHKKGDAAMHKLYPELRERFHLDIPMAYDSLLFHKLAIGPCPYVVILDPRGIVRAITTEIKSDDLKMLMAGGHPSLDKAVNRFGY</sequence>
<name>A0A6I4HVI5_9SPHI</name>
<dbReference type="EMBL" id="CP066775">
    <property type="protein sequence ID" value="QQL49891.1"/>
    <property type="molecule type" value="Genomic_DNA"/>
</dbReference>
<dbReference type="Gene3D" id="3.40.30.10">
    <property type="entry name" value="Glutaredoxin"/>
    <property type="match status" value="1"/>
</dbReference>
<gene>
    <name evidence="2" type="ORF">GO620_000120</name>
</gene>
<dbReference type="RefSeq" id="WP_157523400.1">
    <property type="nucleotide sequence ID" value="NZ_CP066775.1"/>
</dbReference>
<proteinExistence type="predicted"/>
<dbReference type="Proteomes" id="UP000429232">
    <property type="component" value="Chromosome"/>
</dbReference>
<dbReference type="GO" id="GO:0016209">
    <property type="term" value="F:antioxidant activity"/>
    <property type="evidence" value="ECO:0007669"/>
    <property type="project" value="InterPro"/>
</dbReference>
<accession>A0A6I4HVI5</accession>
<dbReference type="GO" id="GO:0016491">
    <property type="term" value="F:oxidoreductase activity"/>
    <property type="evidence" value="ECO:0007669"/>
    <property type="project" value="InterPro"/>
</dbReference>